<dbReference type="AlphaFoldDB" id="A0A6M3KPB7"/>
<sequence length="567" mass="64594">MSTIEDIKKKRDELSELHSRMDTDRDIVTLLPFVLKGFAEHLKGETIPNSVSVTLNKAVVFADSFISTLSSAKRQCEVTGLSDTANHDVEQFANSLMYDIDQKQVKQGAGNTAVWFSQHISYRGLIGYQLNIERDKEDKKVAIYRPSPMDMRWATWQEGEEDYDWVSNHTRRDGIELYGKYKDKKGSKVNLINQDKKSMEVENWYSQDKHEVWADDALIFEEDNTYGFIPCVIIKPLTGIFIEDVGFLKYRYEGILGLNRLIYDEWNRLASILQTMAVAMLYPVLASETEDGAPALKSYPYNGMLVPLKKGEKIYNILTPEISQAFLTALQNLDKALQQGGISDAELGDATMDRPGVWYTQQWTIRNRRMSPRMEAISQMYEEIVKLGIKEARVFNLKPKLKGVLYDSLPDPDDIEIKYRVMVEDRVMDVVRAELGKAMQGFLPDEYILRDIMHAEDPDGIMNEMALQRAKAENPVVYYRDTSRRLRVLAKEKYGQEKKNCIADAKMYGELMVQAMQQQAMQGLPESSEKVGQTGQAAALQAITGMMKGGNGNKPQLTQGREVMNAR</sequence>
<reference evidence="3" key="1">
    <citation type="submission" date="2020-03" db="EMBL/GenBank/DDBJ databases">
        <title>The deep terrestrial virosphere.</title>
        <authorList>
            <person name="Holmfeldt K."/>
            <person name="Nilsson E."/>
            <person name="Simone D."/>
            <person name="Lopez-Fernandez M."/>
            <person name="Wu X."/>
            <person name="de Brujin I."/>
            <person name="Lundin D."/>
            <person name="Andersson A."/>
            <person name="Bertilsson S."/>
            <person name="Dopson M."/>
        </authorList>
    </citation>
    <scope>NUCLEOTIDE SEQUENCE</scope>
    <source>
        <strain evidence="3">MM415A00310</strain>
        <strain evidence="2">MM415B00528</strain>
    </source>
</reference>
<proteinExistence type="predicted"/>
<gene>
    <name evidence="3" type="ORF">MM415A00310_0038</name>
    <name evidence="2" type="ORF">MM415B00528_0038</name>
</gene>
<dbReference type="EMBL" id="MT141515">
    <property type="protein sequence ID" value="QJA64231.1"/>
    <property type="molecule type" value="Genomic_DNA"/>
</dbReference>
<evidence type="ECO:0008006" key="4">
    <source>
        <dbReference type="Google" id="ProtNLM"/>
    </source>
</evidence>
<organism evidence="3">
    <name type="scientific">viral metagenome</name>
    <dbReference type="NCBI Taxonomy" id="1070528"/>
    <lineage>
        <taxon>unclassified sequences</taxon>
        <taxon>metagenomes</taxon>
        <taxon>organismal metagenomes</taxon>
    </lineage>
</organism>
<name>A0A6M3KPB7_9ZZZZ</name>
<dbReference type="EMBL" id="MT142504">
    <property type="protein sequence ID" value="QJA83158.1"/>
    <property type="molecule type" value="Genomic_DNA"/>
</dbReference>
<evidence type="ECO:0000256" key="1">
    <source>
        <dbReference type="SAM" id="MobiDB-lite"/>
    </source>
</evidence>
<evidence type="ECO:0000313" key="3">
    <source>
        <dbReference type="EMBL" id="QJA83158.1"/>
    </source>
</evidence>
<feature type="region of interest" description="Disordered" evidence="1">
    <location>
        <begin position="548"/>
        <end position="567"/>
    </location>
</feature>
<evidence type="ECO:0000313" key="2">
    <source>
        <dbReference type="EMBL" id="QJA64231.1"/>
    </source>
</evidence>
<accession>A0A6M3KPB7</accession>
<protein>
    <recommendedName>
        <fullName evidence="4">Portal protein</fullName>
    </recommendedName>
</protein>